<proteinExistence type="inferred from homology"/>
<protein>
    <recommendedName>
        <fullName evidence="8">DDE Tnp4 domain-containing protein</fullName>
    </recommendedName>
</protein>
<evidence type="ECO:0000256" key="2">
    <source>
        <dbReference type="ARBA" id="ARBA00004123"/>
    </source>
</evidence>
<comment type="subcellular location">
    <subcellularLocation>
        <location evidence="2">Nucleus</location>
    </subcellularLocation>
</comment>
<comment type="caution">
    <text evidence="9">The sequence shown here is derived from an EMBL/GenBank/DDBJ whole genome shotgun (WGS) entry which is preliminary data.</text>
</comment>
<gene>
    <name evidence="9" type="ORF">ACAOBT_LOCUS8455</name>
</gene>
<evidence type="ECO:0000256" key="5">
    <source>
        <dbReference type="ARBA" id="ARBA00022723"/>
    </source>
</evidence>
<name>A0A9P0P5H2_ACAOB</name>
<dbReference type="EMBL" id="CAKOFQ010006765">
    <property type="protein sequence ID" value="CAH1969509.1"/>
    <property type="molecule type" value="Genomic_DNA"/>
</dbReference>
<sequence length="396" mass="46100">MNKKAVFLLYLLYLRKKKCREKRRRRYWVHPILSQKYVEGAFYTMFEKLREHDEKFFNYFRMSTATFDYLLEKLSCSLQRQDTQMRLCVPPKEMLAITLRYLASGNTFTDMHYAYRLGVSTISKIIKDVCHSIWNILKDEYLPTPTVENWKDIADGFTRNAQFPHCIGAVDGKHVRIMKFPGSGSMNLNYKHFFSIVLMAIADSNYRFIYVDIGAFGKDCDSSVFKETVFWKLLQQNALNIPHPSPLISTGDNLPFVLVGDEAFALSQNLLRPYGGHSLNINKRIFNYRLCRARRYIECSFGILVNKWRIFHRAINVGKEYAKDIVKACIILHNLVREKDGTRVEDMYAPDRELQNLPPTTACRGGRAANDVRDKFAEFFARDQCGVCSVSEQFII</sequence>
<dbReference type="AlphaFoldDB" id="A0A9P0P5H2"/>
<accession>A0A9P0P5H2</accession>
<dbReference type="PANTHER" id="PTHR22930:SF269">
    <property type="entry name" value="NUCLEASE HARBI1-LIKE PROTEIN"/>
    <property type="match status" value="1"/>
</dbReference>
<dbReference type="OrthoDB" id="6571700at2759"/>
<comment type="cofactor">
    <cofactor evidence="1">
        <name>a divalent metal cation</name>
        <dbReference type="ChEBI" id="CHEBI:60240"/>
    </cofactor>
</comment>
<evidence type="ECO:0000256" key="3">
    <source>
        <dbReference type="ARBA" id="ARBA00006958"/>
    </source>
</evidence>
<dbReference type="GO" id="GO:0005634">
    <property type="term" value="C:nucleus"/>
    <property type="evidence" value="ECO:0007669"/>
    <property type="project" value="UniProtKB-SubCell"/>
</dbReference>
<evidence type="ECO:0000259" key="8">
    <source>
        <dbReference type="Pfam" id="PF13359"/>
    </source>
</evidence>
<dbReference type="GO" id="GO:0016787">
    <property type="term" value="F:hydrolase activity"/>
    <property type="evidence" value="ECO:0007669"/>
    <property type="project" value="UniProtKB-KW"/>
</dbReference>
<dbReference type="PANTHER" id="PTHR22930">
    <property type="match status" value="1"/>
</dbReference>
<evidence type="ECO:0000313" key="10">
    <source>
        <dbReference type="Proteomes" id="UP001152888"/>
    </source>
</evidence>
<keyword evidence="7" id="KW-0539">Nucleus</keyword>
<keyword evidence="6" id="KW-0378">Hydrolase</keyword>
<organism evidence="9 10">
    <name type="scientific">Acanthoscelides obtectus</name>
    <name type="common">Bean weevil</name>
    <name type="synonym">Bruchus obtectus</name>
    <dbReference type="NCBI Taxonomy" id="200917"/>
    <lineage>
        <taxon>Eukaryota</taxon>
        <taxon>Metazoa</taxon>
        <taxon>Ecdysozoa</taxon>
        <taxon>Arthropoda</taxon>
        <taxon>Hexapoda</taxon>
        <taxon>Insecta</taxon>
        <taxon>Pterygota</taxon>
        <taxon>Neoptera</taxon>
        <taxon>Endopterygota</taxon>
        <taxon>Coleoptera</taxon>
        <taxon>Polyphaga</taxon>
        <taxon>Cucujiformia</taxon>
        <taxon>Chrysomeloidea</taxon>
        <taxon>Chrysomelidae</taxon>
        <taxon>Bruchinae</taxon>
        <taxon>Bruchini</taxon>
        <taxon>Acanthoscelides</taxon>
    </lineage>
</organism>
<evidence type="ECO:0000256" key="1">
    <source>
        <dbReference type="ARBA" id="ARBA00001968"/>
    </source>
</evidence>
<keyword evidence="4" id="KW-0540">Nuclease</keyword>
<evidence type="ECO:0000256" key="6">
    <source>
        <dbReference type="ARBA" id="ARBA00022801"/>
    </source>
</evidence>
<dbReference type="InterPro" id="IPR045249">
    <property type="entry name" value="HARBI1-like"/>
</dbReference>
<keyword evidence="5" id="KW-0479">Metal-binding</keyword>
<evidence type="ECO:0000256" key="4">
    <source>
        <dbReference type="ARBA" id="ARBA00022722"/>
    </source>
</evidence>
<dbReference type="InterPro" id="IPR027806">
    <property type="entry name" value="HARBI1_dom"/>
</dbReference>
<dbReference type="GO" id="GO:0004518">
    <property type="term" value="F:nuclease activity"/>
    <property type="evidence" value="ECO:0007669"/>
    <property type="project" value="UniProtKB-KW"/>
</dbReference>
<dbReference type="GO" id="GO:0046872">
    <property type="term" value="F:metal ion binding"/>
    <property type="evidence" value="ECO:0007669"/>
    <property type="project" value="UniProtKB-KW"/>
</dbReference>
<evidence type="ECO:0000313" key="9">
    <source>
        <dbReference type="EMBL" id="CAH1969509.1"/>
    </source>
</evidence>
<feature type="domain" description="DDE Tnp4" evidence="8">
    <location>
        <begin position="170"/>
        <end position="334"/>
    </location>
</feature>
<dbReference type="Pfam" id="PF13359">
    <property type="entry name" value="DDE_Tnp_4"/>
    <property type="match status" value="1"/>
</dbReference>
<reference evidence="9" key="1">
    <citation type="submission" date="2022-03" db="EMBL/GenBank/DDBJ databases">
        <authorList>
            <person name="Sayadi A."/>
        </authorList>
    </citation>
    <scope>NUCLEOTIDE SEQUENCE</scope>
</reference>
<comment type="similarity">
    <text evidence="3">Belongs to the HARBI1 family.</text>
</comment>
<keyword evidence="10" id="KW-1185">Reference proteome</keyword>
<dbReference type="Proteomes" id="UP001152888">
    <property type="component" value="Unassembled WGS sequence"/>
</dbReference>
<evidence type="ECO:0000256" key="7">
    <source>
        <dbReference type="ARBA" id="ARBA00023242"/>
    </source>
</evidence>